<evidence type="ECO:0000313" key="2">
    <source>
        <dbReference type="Proteomes" id="UP000674425"/>
    </source>
</evidence>
<gene>
    <name evidence="1" type="ORF">R69658_07056</name>
</gene>
<dbReference type="EMBL" id="CAJNAU010000115">
    <property type="protein sequence ID" value="CAE6848785.1"/>
    <property type="molecule type" value="Genomic_DNA"/>
</dbReference>
<evidence type="ECO:0000313" key="1">
    <source>
        <dbReference type="EMBL" id="CAE6848785.1"/>
    </source>
</evidence>
<dbReference type="Proteomes" id="UP000674425">
    <property type="component" value="Unassembled WGS sequence"/>
</dbReference>
<sequence length="213" mass="22966">MAQLERGLFPSGVQLEAGPFFVCLAVPMHTVITEIEQPEFAEICAAAAELKPARLGGQFDLVRVGSKAGQTYVSARQDGKTEHLFYGHVSRAAHIELVLGRSTFVHTGLVYQGIQFPENYERPFLDSALPAIQRVLGRLDMPGPLALALGLVSLDGTPVVIDPVVPQNTRLHPANRVVEHVELESAADLTPATLERPLKNLWASLTSTAGTPS</sequence>
<organism evidence="1 2">
    <name type="scientific">Paraburkholderia aspalathi</name>
    <dbReference type="NCBI Taxonomy" id="1324617"/>
    <lineage>
        <taxon>Bacteria</taxon>
        <taxon>Pseudomonadati</taxon>
        <taxon>Pseudomonadota</taxon>
        <taxon>Betaproteobacteria</taxon>
        <taxon>Burkholderiales</taxon>
        <taxon>Burkholderiaceae</taxon>
        <taxon>Paraburkholderia</taxon>
    </lineage>
</organism>
<accession>A0ABM8T0Z4</accession>
<comment type="caution">
    <text evidence="1">The sequence shown here is derived from an EMBL/GenBank/DDBJ whole genome shotgun (WGS) entry which is preliminary data.</text>
</comment>
<proteinExistence type="predicted"/>
<keyword evidence="2" id="KW-1185">Reference proteome</keyword>
<dbReference type="RefSeq" id="WP_200622010.1">
    <property type="nucleotide sequence ID" value="NZ_CAJNAU010000115.1"/>
</dbReference>
<reference evidence="1 2" key="1">
    <citation type="submission" date="2021-02" db="EMBL/GenBank/DDBJ databases">
        <authorList>
            <person name="Vanwijnsberghe S."/>
        </authorList>
    </citation>
    <scope>NUCLEOTIDE SEQUENCE [LARGE SCALE GENOMIC DNA]</scope>
    <source>
        <strain evidence="1 2">R-69658</strain>
    </source>
</reference>
<name>A0ABM8T0Z4_9BURK</name>
<protein>
    <submittedName>
        <fullName evidence="1">Uncharacterized protein</fullName>
    </submittedName>
</protein>